<dbReference type="Proteomes" id="UP001434883">
    <property type="component" value="Unassembled WGS sequence"/>
</dbReference>
<organism evidence="1 2">
    <name type="scientific">Xenoophorus captivus</name>
    <dbReference type="NCBI Taxonomy" id="1517983"/>
    <lineage>
        <taxon>Eukaryota</taxon>
        <taxon>Metazoa</taxon>
        <taxon>Chordata</taxon>
        <taxon>Craniata</taxon>
        <taxon>Vertebrata</taxon>
        <taxon>Euteleostomi</taxon>
        <taxon>Actinopterygii</taxon>
        <taxon>Neopterygii</taxon>
        <taxon>Teleostei</taxon>
        <taxon>Neoteleostei</taxon>
        <taxon>Acanthomorphata</taxon>
        <taxon>Ovalentaria</taxon>
        <taxon>Atherinomorphae</taxon>
        <taxon>Cyprinodontiformes</taxon>
        <taxon>Goodeidae</taxon>
        <taxon>Xenoophorus</taxon>
    </lineage>
</organism>
<evidence type="ECO:0000313" key="2">
    <source>
        <dbReference type="Proteomes" id="UP001434883"/>
    </source>
</evidence>
<gene>
    <name evidence="1" type="ORF">XENOCAPTIV_018458</name>
</gene>
<accession>A0ABV0S074</accession>
<reference evidence="1 2" key="1">
    <citation type="submission" date="2021-06" db="EMBL/GenBank/DDBJ databases">
        <authorList>
            <person name="Palmer J.M."/>
        </authorList>
    </citation>
    <scope>NUCLEOTIDE SEQUENCE [LARGE SCALE GENOMIC DNA]</scope>
    <source>
        <strain evidence="1 2">XC_2019</strain>
        <tissue evidence="1">Muscle</tissue>
    </source>
</reference>
<evidence type="ECO:0000313" key="1">
    <source>
        <dbReference type="EMBL" id="MEQ2213644.1"/>
    </source>
</evidence>
<evidence type="ECO:0008006" key="3">
    <source>
        <dbReference type="Google" id="ProtNLM"/>
    </source>
</evidence>
<comment type="caution">
    <text evidence="1">The sequence shown here is derived from an EMBL/GenBank/DDBJ whole genome shotgun (WGS) entry which is preliminary data.</text>
</comment>
<dbReference type="EMBL" id="JAHRIN010062694">
    <property type="protein sequence ID" value="MEQ2213644.1"/>
    <property type="molecule type" value="Genomic_DNA"/>
</dbReference>
<protein>
    <recommendedName>
        <fullName evidence="3">Secreted protein</fullName>
    </recommendedName>
</protein>
<proteinExistence type="predicted"/>
<sequence length="89" mass="9923">MLWFSPHSASSPFLALAYPTSHLMLSSFFSPWACSRPPHLSPDGGQPVCFSCERQQGPEGKIPVRRRLLKRRMGGACRSRDLKGPLNIL</sequence>
<keyword evidence="2" id="KW-1185">Reference proteome</keyword>
<name>A0ABV0S074_9TELE</name>